<dbReference type="PATRIC" id="fig|158500.4.peg.2744"/>
<dbReference type="eggNOG" id="COG0179">
    <property type="taxonomic scope" value="Bacteria"/>
</dbReference>
<gene>
    <name evidence="3" type="ORF">BV97_02682</name>
</gene>
<dbReference type="STRING" id="158500.BES08_10275"/>
<dbReference type="Pfam" id="PF01557">
    <property type="entry name" value="FAA_hydrolase"/>
    <property type="match status" value="1"/>
</dbReference>
<dbReference type="PANTHER" id="PTHR11820">
    <property type="entry name" value="ACYLPYRUVASE"/>
    <property type="match status" value="1"/>
</dbReference>
<name>A0A031JX03_9SPHN</name>
<dbReference type="InterPro" id="IPR011234">
    <property type="entry name" value="Fumarylacetoacetase-like_C"/>
</dbReference>
<accession>A0A031JX03</accession>
<evidence type="ECO:0000313" key="3">
    <source>
        <dbReference type="EMBL" id="EZP81465.1"/>
    </source>
</evidence>
<dbReference type="AlphaFoldDB" id="A0A031JX03"/>
<dbReference type="Proteomes" id="UP000024329">
    <property type="component" value="Unassembled WGS sequence"/>
</dbReference>
<evidence type="ECO:0000313" key="4">
    <source>
        <dbReference type="Proteomes" id="UP000024329"/>
    </source>
</evidence>
<dbReference type="EMBL" id="JFYZ01000012">
    <property type="protein sequence ID" value="EZP81465.1"/>
    <property type="molecule type" value="Genomic_DNA"/>
</dbReference>
<reference evidence="3 4" key="1">
    <citation type="submission" date="2014-03" db="EMBL/GenBank/DDBJ databases">
        <title>Whole genome sequence of Novosphingobium resinovorum KF1.</title>
        <authorList>
            <person name="Gan H.M."/>
            <person name="Gan H.Y."/>
            <person name="Chew T.H."/>
            <person name="Savka M.A."/>
        </authorList>
    </citation>
    <scope>NUCLEOTIDE SEQUENCE [LARGE SCALE GENOMIC DNA]</scope>
    <source>
        <strain evidence="3 4">KF1</strain>
    </source>
</reference>
<evidence type="ECO:0000259" key="2">
    <source>
        <dbReference type="Pfam" id="PF01557"/>
    </source>
</evidence>
<keyword evidence="1" id="KW-0479">Metal-binding</keyword>
<dbReference type="PANTHER" id="PTHR11820:SF90">
    <property type="entry name" value="FLUTATHIONE S-TRANSFERASE"/>
    <property type="match status" value="1"/>
</dbReference>
<feature type="domain" description="Fumarylacetoacetase-like C-terminal" evidence="2">
    <location>
        <begin position="37"/>
        <end position="235"/>
    </location>
</feature>
<dbReference type="GO" id="GO:0018773">
    <property type="term" value="F:acetylpyruvate hydrolase activity"/>
    <property type="evidence" value="ECO:0007669"/>
    <property type="project" value="TreeGrafter"/>
</dbReference>
<evidence type="ECO:0000256" key="1">
    <source>
        <dbReference type="ARBA" id="ARBA00022723"/>
    </source>
</evidence>
<sequence length="240" mass="25359">MPRHKGEPSPVTLLFDLPVAPAVPVVGEAAAYPVRRIFCVGRNYAAHALELGNAVDREAPIWFNKAPAALCLDGGAIPYPPGTESCHYEMELVVAIGAPAFRIAPEGAMEVVYGYACGLDMTRRDLQNASKAKGYPWDTGKDFENGAVIAPITPAVAFTPEGQRIALTQGGAVRQDGVLSDMIWSIPELIADLSRLYHLAPGDLIYTGTPAGVGPVAVGDVLEGTIDGLTPLRLEIAQAE</sequence>
<comment type="caution">
    <text evidence="3">The sequence shown here is derived from an EMBL/GenBank/DDBJ whole genome shotgun (WGS) entry which is preliminary data.</text>
</comment>
<dbReference type="GO" id="GO:0046872">
    <property type="term" value="F:metal ion binding"/>
    <property type="evidence" value="ECO:0007669"/>
    <property type="project" value="UniProtKB-KW"/>
</dbReference>
<dbReference type="InterPro" id="IPR036663">
    <property type="entry name" value="Fumarylacetoacetase_C_sf"/>
</dbReference>
<proteinExistence type="predicted"/>
<keyword evidence="3" id="KW-0378">Hydrolase</keyword>
<protein>
    <submittedName>
        <fullName evidence="3">Fumarylacetoacetate (FAA) hydrolase</fullName>
    </submittedName>
</protein>
<dbReference type="Gene3D" id="3.90.850.10">
    <property type="entry name" value="Fumarylacetoacetase-like, C-terminal domain"/>
    <property type="match status" value="1"/>
</dbReference>
<organism evidence="3 4">
    <name type="scientific">Novosphingobium resinovorum</name>
    <dbReference type="NCBI Taxonomy" id="158500"/>
    <lineage>
        <taxon>Bacteria</taxon>
        <taxon>Pseudomonadati</taxon>
        <taxon>Pseudomonadota</taxon>
        <taxon>Alphaproteobacteria</taxon>
        <taxon>Sphingomonadales</taxon>
        <taxon>Sphingomonadaceae</taxon>
        <taxon>Novosphingobium</taxon>
    </lineage>
</organism>
<dbReference type="SUPFAM" id="SSF56529">
    <property type="entry name" value="FAH"/>
    <property type="match status" value="1"/>
</dbReference>